<feature type="compositionally biased region" description="Polar residues" evidence="2">
    <location>
        <begin position="164"/>
        <end position="173"/>
    </location>
</feature>
<feature type="transmembrane region" description="Helical" evidence="3">
    <location>
        <begin position="1097"/>
        <end position="1115"/>
    </location>
</feature>
<feature type="region of interest" description="Disordered" evidence="2">
    <location>
        <begin position="761"/>
        <end position="912"/>
    </location>
</feature>
<evidence type="ECO:0000256" key="3">
    <source>
        <dbReference type="SAM" id="Phobius"/>
    </source>
</evidence>
<feature type="region of interest" description="Disordered" evidence="2">
    <location>
        <begin position="924"/>
        <end position="1058"/>
    </location>
</feature>
<feature type="compositionally biased region" description="Basic and acidic residues" evidence="2">
    <location>
        <begin position="1166"/>
        <end position="1177"/>
    </location>
</feature>
<accession>A0A5C5X6T8</accession>
<organism evidence="5 6">
    <name type="scientific">Thalassoglobus neptunius</name>
    <dbReference type="NCBI Taxonomy" id="1938619"/>
    <lineage>
        <taxon>Bacteria</taxon>
        <taxon>Pseudomonadati</taxon>
        <taxon>Planctomycetota</taxon>
        <taxon>Planctomycetia</taxon>
        <taxon>Planctomycetales</taxon>
        <taxon>Planctomycetaceae</taxon>
        <taxon>Thalassoglobus</taxon>
    </lineage>
</organism>
<feature type="compositionally biased region" description="Polar residues" evidence="2">
    <location>
        <begin position="401"/>
        <end position="413"/>
    </location>
</feature>
<evidence type="ECO:0000313" key="5">
    <source>
        <dbReference type="EMBL" id="TWT58756.1"/>
    </source>
</evidence>
<keyword evidence="1" id="KW-0175">Coiled coil</keyword>
<evidence type="ECO:0000256" key="1">
    <source>
        <dbReference type="SAM" id="Coils"/>
    </source>
</evidence>
<dbReference type="InterPro" id="IPR032030">
    <property type="entry name" value="YscD_cytoplasmic_dom"/>
</dbReference>
<keyword evidence="3" id="KW-1133">Transmembrane helix</keyword>
<feature type="compositionally biased region" description="Low complexity" evidence="2">
    <location>
        <begin position="774"/>
        <end position="786"/>
    </location>
</feature>
<sequence>MAHPSIPRSKTVAHNDKLASASAVLCLKPLRSSWELDPVNLTPGRYLLGSGQGCDLVFDFDGVAEKHALLVIGAKRTILQAYSPMTWVNDGAVNEETVSTGDRIALGPIEFLVEEPLVESHEHGSPAGGFLASDFGDLLKSILFTGRTREDFPAESTESHQAVDGNSQSITSDVKSEVVAPDDTQQAQEKLQQLQEQVDRNQNELESDRNSLESKRLELQDEFTRLELVKQELAERERTLNSTESELEPERTASQAENERLAKMQSDLAEQKQELVRQHDENLKLKAELESLRLELEATAKEQRETRASLEAKEDRLNQDATGWATRRSEIEITLQNLQEREVELSRREEELNSRKSHVELQAEELTRQAEALEAEKTELTRRENELSDAERNLEERALQADQQVSLSTSEPELTSRELELEGRCQTLARLVRELKKSEAKLREQQLEFKSSQQAGSESASQKQRELEREAERLSQEAQQLEELRQHLDQSKQELDEERSRLKAEADAFSDEKEQLASIRDELSQKAEEFEQATQQLKEQENSLRDEIESASMQKAQDLQLFEQQLQEDVAFQQRRMEEMLWTVLTERDELEAVRATLISEREILDEKLEELHGNRRTLNEIEQVLKEEEQLLRAELDRFAEAEEKLEQERRDLAKFATDLTDWSHTLEAKEAAMLQLSSEANETGGEPSSPEPLGWRAEFEEAQATLAMKADQLRVEQTEIEKLAARIEQSREHLAHRVAELERREQILGEMEFRMGIDADEIANGPSRDESSWSGSWEEFSVESAQSSVPGPNSDDPTADDDEFESFVEELASTQIEVVHDQASGSEAESDADEPVDSLDAEDCAGRFLDATDGIDANAKSEPQEDSGLIYDFAEYESESESETEDDARSDVSTPQVTEGQEMISDDEVRAKELRAELSQAFGIGREGADPSGATGNRVSPAAYDSSSSDAGRDDQGFSALPPTSHEEAVSRAPEDVQSDDSNPENAPAEESGEISIDSYMERLLSRSNQTSESKSKAEEAQEQEQAIQLADSEREKSREKANKSPSPRPSDTDRKELRQKLDSFRAVANHSARQAVANSMADRERLRFQQWKQTALMSWGVTLVLILVSLLLFGTLSIVSYLAIGAAFVLTLNAVISYRSLCQLMRDGSSEYEPGENAPENVSSDKDASTEDSH</sequence>
<dbReference type="SUPFAM" id="SSF49879">
    <property type="entry name" value="SMAD/FHA domain"/>
    <property type="match status" value="1"/>
</dbReference>
<proteinExistence type="predicted"/>
<feature type="compositionally biased region" description="Basic and acidic residues" evidence="2">
    <location>
        <begin position="1034"/>
        <end position="1045"/>
    </location>
</feature>
<dbReference type="OrthoDB" id="207289at2"/>
<reference evidence="5 6" key="1">
    <citation type="submission" date="2019-02" db="EMBL/GenBank/DDBJ databases">
        <title>Deep-cultivation of Planctomycetes and their phenomic and genomic characterization uncovers novel biology.</title>
        <authorList>
            <person name="Wiegand S."/>
            <person name="Jogler M."/>
            <person name="Boedeker C."/>
            <person name="Pinto D."/>
            <person name="Vollmers J."/>
            <person name="Rivas-Marin E."/>
            <person name="Kohn T."/>
            <person name="Peeters S.H."/>
            <person name="Heuer A."/>
            <person name="Rast P."/>
            <person name="Oberbeckmann S."/>
            <person name="Bunk B."/>
            <person name="Jeske O."/>
            <person name="Meyerdierks A."/>
            <person name="Storesund J.E."/>
            <person name="Kallscheuer N."/>
            <person name="Luecker S."/>
            <person name="Lage O.M."/>
            <person name="Pohl T."/>
            <person name="Merkel B.J."/>
            <person name="Hornburger P."/>
            <person name="Mueller R.-W."/>
            <person name="Bruemmer F."/>
            <person name="Labrenz M."/>
            <person name="Spormann A.M."/>
            <person name="Op Den Camp H."/>
            <person name="Overmann J."/>
            <person name="Amann R."/>
            <person name="Jetten M.S.M."/>
            <person name="Mascher T."/>
            <person name="Medema M.H."/>
            <person name="Devos D.P."/>
            <person name="Kaster A.-K."/>
            <person name="Ovreas L."/>
            <person name="Rohde M."/>
            <person name="Galperin M.Y."/>
            <person name="Jogler C."/>
        </authorList>
    </citation>
    <scope>NUCLEOTIDE SEQUENCE [LARGE SCALE GENOMIC DNA]</scope>
    <source>
        <strain evidence="5 6">KOR42</strain>
    </source>
</reference>
<feature type="region of interest" description="Disordered" evidence="2">
    <location>
        <begin position="235"/>
        <end position="259"/>
    </location>
</feature>
<protein>
    <recommendedName>
        <fullName evidence="4">YscD cytoplasmic domain-containing protein</fullName>
    </recommendedName>
</protein>
<feature type="region of interest" description="Disordered" evidence="2">
    <location>
        <begin position="150"/>
        <end position="188"/>
    </location>
</feature>
<feature type="compositionally biased region" description="Acidic residues" evidence="2">
    <location>
        <begin position="876"/>
        <end position="890"/>
    </location>
</feature>
<evidence type="ECO:0000256" key="2">
    <source>
        <dbReference type="SAM" id="MobiDB-lite"/>
    </source>
</evidence>
<dbReference type="Gene3D" id="2.60.200.20">
    <property type="match status" value="1"/>
</dbReference>
<dbReference type="AlphaFoldDB" id="A0A5C5X6T8"/>
<dbReference type="CDD" id="cd00060">
    <property type="entry name" value="FHA"/>
    <property type="match status" value="1"/>
</dbReference>
<dbReference type="EMBL" id="SIHI01000001">
    <property type="protein sequence ID" value="TWT58756.1"/>
    <property type="molecule type" value="Genomic_DNA"/>
</dbReference>
<feature type="domain" description="YscD cytoplasmic" evidence="4">
    <location>
        <begin position="39"/>
        <end position="114"/>
    </location>
</feature>
<feature type="compositionally biased region" description="Low complexity" evidence="2">
    <location>
        <begin position="942"/>
        <end position="952"/>
    </location>
</feature>
<dbReference type="Proteomes" id="UP000317243">
    <property type="component" value="Unassembled WGS sequence"/>
</dbReference>
<feature type="region of interest" description="Disordered" evidence="2">
    <location>
        <begin position="488"/>
        <end position="516"/>
    </location>
</feature>
<feature type="coiled-coil region" evidence="1">
    <location>
        <begin position="715"/>
        <end position="746"/>
    </location>
</feature>
<feature type="compositionally biased region" description="Acidic residues" evidence="2">
    <location>
        <begin position="830"/>
        <end position="845"/>
    </location>
</feature>
<dbReference type="Pfam" id="PF16697">
    <property type="entry name" value="Yop-YscD_cpl"/>
    <property type="match status" value="1"/>
</dbReference>
<name>A0A5C5X6T8_9PLAN</name>
<dbReference type="RefSeq" id="WP_146509376.1">
    <property type="nucleotide sequence ID" value="NZ_SIHI01000001.1"/>
</dbReference>
<feature type="region of interest" description="Disordered" evidence="2">
    <location>
        <begin position="1152"/>
        <end position="1177"/>
    </location>
</feature>
<feature type="transmembrane region" description="Helical" evidence="3">
    <location>
        <begin position="1121"/>
        <end position="1139"/>
    </location>
</feature>
<feature type="compositionally biased region" description="Low complexity" evidence="2">
    <location>
        <begin position="450"/>
        <end position="462"/>
    </location>
</feature>
<keyword evidence="3" id="KW-0812">Transmembrane</keyword>
<evidence type="ECO:0000313" key="6">
    <source>
        <dbReference type="Proteomes" id="UP000317243"/>
    </source>
</evidence>
<keyword evidence="6" id="KW-1185">Reference proteome</keyword>
<keyword evidence="3" id="KW-0472">Membrane</keyword>
<gene>
    <name evidence="5" type="ORF">KOR42_21420</name>
</gene>
<feature type="region of interest" description="Disordered" evidence="2">
    <location>
        <begin position="397"/>
        <end position="418"/>
    </location>
</feature>
<evidence type="ECO:0000259" key="4">
    <source>
        <dbReference type="Pfam" id="PF16697"/>
    </source>
</evidence>
<comment type="caution">
    <text evidence="5">The sequence shown here is derived from an EMBL/GenBank/DDBJ whole genome shotgun (WGS) entry which is preliminary data.</text>
</comment>
<dbReference type="InterPro" id="IPR008984">
    <property type="entry name" value="SMAD_FHA_dom_sf"/>
</dbReference>
<feature type="coiled-coil region" evidence="1">
    <location>
        <begin position="588"/>
        <end position="660"/>
    </location>
</feature>
<feature type="region of interest" description="Disordered" evidence="2">
    <location>
        <begin position="446"/>
        <end position="476"/>
    </location>
</feature>
<feature type="compositionally biased region" description="Basic and acidic residues" evidence="2">
    <location>
        <begin position="463"/>
        <end position="475"/>
    </location>
</feature>
<feature type="compositionally biased region" description="Basic and acidic residues" evidence="2">
    <location>
        <begin position="967"/>
        <end position="977"/>
    </location>
</feature>
<feature type="compositionally biased region" description="Acidic residues" evidence="2">
    <location>
        <begin position="799"/>
        <end position="810"/>
    </location>
</feature>